<dbReference type="PROSITE" id="PS51257">
    <property type="entry name" value="PROKAR_LIPOPROTEIN"/>
    <property type="match status" value="1"/>
</dbReference>
<dbReference type="AlphaFoldDB" id="A0A1H0LB17"/>
<feature type="signal peptide" evidence="1">
    <location>
        <begin position="1"/>
        <end position="26"/>
    </location>
</feature>
<dbReference type="EMBL" id="FNGY01000017">
    <property type="protein sequence ID" value="SDO65434.1"/>
    <property type="molecule type" value="Genomic_DNA"/>
</dbReference>
<keyword evidence="1" id="KW-0732">Signal</keyword>
<sequence>MIMNFKRNNFYLSVLFMAVLSMSACKKDSKKEDEEIVDKEQVVLKGQITTAVKLDASKIYLLSGFVRVMDGASIEIPAGTVIKGEIASNAALIIERGAKITANGTASNPIIFTSARPEGQRETGDWAGVIICGKSTVNVAGGEAQYENGALGVDVAKYGGSVPADNSGSFSYVRIEYAGYAVQPDKEINGLTLCGVGSGTAVNHVQVSYGGDDSFEFFGGTVNATHLIAYRGVDDDFDFDQGYSGKIQYGISIKDPAAADKIGVSRGIELENKGTPANSVYTRPVLSNFTFIGPGAQSNVLTFHGAGIHYGQNSRMVLANSIIVNARLAAVEFNTDFPAAELKAGRSLFTNNLVFGNAGSYSLNTNVTSFADLAALTTFLTAQGNVTLNSAAAAGITSLALDAPNLLLTSSSPALGKASFTGDLAAGFTAETFVGAMGTSGNWATGWVNWTPNVTVY</sequence>
<proteinExistence type="predicted"/>
<gene>
    <name evidence="2" type="ORF">SAMN05421820_117104</name>
</gene>
<protein>
    <recommendedName>
        <fullName evidence="4">T9SS C-terminal target domain-containing protein</fullName>
    </recommendedName>
</protein>
<dbReference type="PANTHER" id="PTHR41339">
    <property type="entry name" value="LIPL48"/>
    <property type="match status" value="1"/>
</dbReference>
<dbReference type="Proteomes" id="UP000183200">
    <property type="component" value="Unassembled WGS sequence"/>
</dbReference>
<dbReference type="SUPFAM" id="SSF51126">
    <property type="entry name" value="Pectin lyase-like"/>
    <property type="match status" value="1"/>
</dbReference>
<organism evidence="2 3">
    <name type="scientific">Pedobacter steynii</name>
    <dbReference type="NCBI Taxonomy" id="430522"/>
    <lineage>
        <taxon>Bacteria</taxon>
        <taxon>Pseudomonadati</taxon>
        <taxon>Bacteroidota</taxon>
        <taxon>Sphingobacteriia</taxon>
        <taxon>Sphingobacteriales</taxon>
        <taxon>Sphingobacteriaceae</taxon>
        <taxon>Pedobacter</taxon>
    </lineage>
</organism>
<accession>A0A1H0LB17</accession>
<evidence type="ECO:0000256" key="1">
    <source>
        <dbReference type="SAM" id="SignalP"/>
    </source>
</evidence>
<reference evidence="3" key="1">
    <citation type="submission" date="2016-10" db="EMBL/GenBank/DDBJ databases">
        <authorList>
            <person name="Varghese N."/>
            <person name="Submissions S."/>
        </authorList>
    </citation>
    <scope>NUCLEOTIDE SEQUENCE [LARGE SCALE GENOMIC DNA]</scope>
    <source>
        <strain evidence="3">DSM 19110</strain>
    </source>
</reference>
<evidence type="ECO:0000313" key="3">
    <source>
        <dbReference type="Proteomes" id="UP000183200"/>
    </source>
</evidence>
<name>A0A1H0LB17_9SPHI</name>
<feature type="chain" id="PRO_5010285274" description="T9SS C-terminal target domain-containing protein" evidence="1">
    <location>
        <begin position="27"/>
        <end position="457"/>
    </location>
</feature>
<dbReference type="PANTHER" id="PTHR41339:SF1">
    <property type="entry name" value="SECRETED PROTEIN"/>
    <property type="match status" value="1"/>
</dbReference>
<keyword evidence="3" id="KW-1185">Reference proteome</keyword>
<evidence type="ECO:0008006" key="4">
    <source>
        <dbReference type="Google" id="ProtNLM"/>
    </source>
</evidence>
<evidence type="ECO:0000313" key="2">
    <source>
        <dbReference type="EMBL" id="SDO65434.1"/>
    </source>
</evidence>
<dbReference type="InterPro" id="IPR011050">
    <property type="entry name" value="Pectin_lyase_fold/virulence"/>
</dbReference>